<name>A0A3R5UU15_9BACT</name>
<dbReference type="PROSITE" id="PS50110">
    <property type="entry name" value="RESPONSE_REGULATORY"/>
    <property type="match status" value="1"/>
</dbReference>
<evidence type="ECO:0000256" key="4">
    <source>
        <dbReference type="ARBA" id="ARBA00023163"/>
    </source>
</evidence>
<dbReference type="SMART" id="SM00382">
    <property type="entry name" value="AAA"/>
    <property type="match status" value="1"/>
</dbReference>
<dbReference type="GO" id="GO:0000160">
    <property type="term" value="P:phosphorelay signal transduction system"/>
    <property type="evidence" value="ECO:0007669"/>
    <property type="project" value="InterPro"/>
</dbReference>
<evidence type="ECO:0000256" key="5">
    <source>
        <dbReference type="PROSITE-ProRule" id="PRU00169"/>
    </source>
</evidence>
<dbReference type="Pfam" id="PF00072">
    <property type="entry name" value="Response_reg"/>
    <property type="match status" value="1"/>
</dbReference>
<evidence type="ECO:0000313" key="9">
    <source>
        <dbReference type="Proteomes" id="UP000287502"/>
    </source>
</evidence>
<dbReference type="PROSITE" id="PS00676">
    <property type="entry name" value="SIGMA54_INTERACT_2"/>
    <property type="match status" value="1"/>
</dbReference>
<keyword evidence="9" id="KW-1185">Reference proteome</keyword>
<dbReference type="PROSITE" id="PS50045">
    <property type="entry name" value="SIGMA54_INTERACT_4"/>
    <property type="match status" value="1"/>
</dbReference>
<dbReference type="AlphaFoldDB" id="A0A3R5UU15"/>
<keyword evidence="1" id="KW-0547">Nucleotide-binding</keyword>
<dbReference type="OrthoDB" id="9763792at2"/>
<evidence type="ECO:0000259" key="6">
    <source>
        <dbReference type="PROSITE" id="PS50045"/>
    </source>
</evidence>
<dbReference type="Gene3D" id="3.40.50.300">
    <property type="entry name" value="P-loop containing nucleotide triphosphate hydrolases"/>
    <property type="match status" value="1"/>
</dbReference>
<proteinExistence type="predicted"/>
<evidence type="ECO:0000256" key="1">
    <source>
        <dbReference type="ARBA" id="ARBA00022741"/>
    </source>
</evidence>
<reference evidence="8 9" key="1">
    <citation type="submission" date="2019-01" db="EMBL/GenBank/DDBJ databases">
        <title>Geovibrio thiophilus DSM 11263, complete genome.</title>
        <authorList>
            <person name="Spring S."/>
            <person name="Bunk B."/>
            <person name="Sproer C."/>
        </authorList>
    </citation>
    <scope>NUCLEOTIDE SEQUENCE [LARGE SCALE GENOMIC DNA]</scope>
    <source>
        <strain evidence="8 9">DSM 11263</strain>
    </source>
</reference>
<dbReference type="GO" id="GO:0006355">
    <property type="term" value="P:regulation of DNA-templated transcription"/>
    <property type="evidence" value="ECO:0007669"/>
    <property type="project" value="InterPro"/>
</dbReference>
<organism evidence="8 9">
    <name type="scientific">Geovibrio thiophilus</name>
    <dbReference type="NCBI Taxonomy" id="139438"/>
    <lineage>
        <taxon>Bacteria</taxon>
        <taxon>Pseudomonadati</taxon>
        <taxon>Deferribacterota</taxon>
        <taxon>Deferribacteres</taxon>
        <taxon>Deferribacterales</taxon>
        <taxon>Geovibrionaceae</taxon>
        <taxon>Geovibrio</taxon>
    </lineage>
</organism>
<dbReference type="EMBL" id="CP035108">
    <property type="protein sequence ID" value="QAR32470.1"/>
    <property type="molecule type" value="Genomic_DNA"/>
</dbReference>
<dbReference type="InterPro" id="IPR001789">
    <property type="entry name" value="Sig_transdc_resp-reg_receiver"/>
</dbReference>
<dbReference type="InterPro" id="IPR027417">
    <property type="entry name" value="P-loop_NTPase"/>
</dbReference>
<dbReference type="InterPro" id="IPR002197">
    <property type="entry name" value="HTH_Fis"/>
</dbReference>
<evidence type="ECO:0000256" key="3">
    <source>
        <dbReference type="ARBA" id="ARBA00023015"/>
    </source>
</evidence>
<evidence type="ECO:0000313" key="8">
    <source>
        <dbReference type="EMBL" id="QAR32470.1"/>
    </source>
</evidence>
<dbReference type="InterPro" id="IPR009057">
    <property type="entry name" value="Homeodomain-like_sf"/>
</dbReference>
<dbReference type="SMART" id="SM00448">
    <property type="entry name" value="REC"/>
    <property type="match status" value="1"/>
</dbReference>
<keyword evidence="2" id="KW-0067">ATP-binding</keyword>
<sequence length="469" mass="51057">MSGRNFMLKYDVPILLVDDEEDILFSYNFALKSAGYKNITAASGGKKAMEILGQRAFALVVLDLYMPEVDGNDILDFISIRHPGTPVIIITAADDSQTAVNCLKKGADDYILKPVDSLRFITTIKNILEKEELKRQVESFAEAAEASHLKCPVDFGSIVTKESSMYAVFKYIEAVAGGMQPVLICGETGTGKELMAEAVHKASKRKGAFVPVNVADVDDTVFSDTLFGHRKGAFTGADKVRRGLLLEASGGTIFLDEVGDISENSQIKLLRFIQEGTFRAMGSDTEDKADVRIVLATNADLEKKVEDGRFRKDLYYRIATHKIHMPPLRDRKGDIPLLFAHFYKLAGKELGTPAKTFEKTAAGVLSSYTFPGNIRELRSIAYDLAAISGDMLTAGEVIAYLESTGRSRGAVSTVSPGGTQFTYSGKFPSLKDMEDILISEALKISGGNQSKAAALLGISRQAMNKRVKG</sequence>
<dbReference type="Gene3D" id="1.10.8.60">
    <property type="match status" value="1"/>
</dbReference>
<dbReference type="SUPFAM" id="SSF52540">
    <property type="entry name" value="P-loop containing nucleoside triphosphate hydrolases"/>
    <property type="match status" value="1"/>
</dbReference>
<dbReference type="CDD" id="cd00009">
    <property type="entry name" value="AAA"/>
    <property type="match status" value="1"/>
</dbReference>
<dbReference type="FunFam" id="3.40.50.300:FF:000006">
    <property type="entry name" value="DNA-binding transcriptional regulator NtrC"/>
    <property type="match status" value="1"/>
</dbReference>
<dbReference type="InterPro" id="IPR011006">
    <property type="entry name" value="CheY-like_superfamily"/>
</dbReference>
<feature type="domain" description="Sigma-54 factor interaction" evidence="6">
    <location>
        <begin position="158"/>
        <end position="386"/>
    </location>
</feature>
<protein>
    <submittedName>
        <fullName evidence="8">Sigma-54-dependent Fis family transcriptional regulator</fullName>
    </submittedName>
</protein>
<dbReference type="GO" id="GO:0043565">
    <property type="term" value="F:sequence-specific DNA binding"/>
    <property type="evidence" value="ECO:0007669"/>
    <property type="project" value="InterPro"/>
</dbReference>
<dbReference type="Pfam" id="PF02954">
    <property type="entry name" value="HTH_8"/>
    <property type="match status" value="1"/>
</dbReference>
<dbReference type="Gene3D" id="3.40.50.2300">
    <property type="match status" value="1"/>
</dbReference>
<dbReference type="PROSITE" id="PS00675">
    <property type="entry name" value="SIGMA54_INTERACT_1"/>
    <property type="match status" value="1"/>
</dbReference>
<gene>
    <name evidence="8" type="ORF">EP073_03345</name>
</gene>
<dbReference type="PANTHER" id="PTHR32071:SF13">
    <property type="entry name" value="RESPONSE REGULATOR HSFA"/>
    <property type="match status" value="1"/>
</dbReference>
<dbReference type="InterPro" id="IPR025662">
    <property type="entry name" value="Sigma_54_int_dom_ATP-bd_1"/>
</dbReference>
<feature type="modified residue" description="4-aspartylphosphate" evidence="5">
    <location>
        <position position="63"/>
    </location>
</feature>
<dbReference type="InterPro" id="IPR002078">
    <property type="entry name" value="Sigma_54_int"/>
</dbReference>
<dbReference type="PRINTS" id="PR01590">
    <property type="entry name" value="HTHFIS"/>
</dbReference>
<dbReference type="Gene3D" id="1.10.10.60">
    <property type="entry name" value="Homeodomain-like"/>
    <property type="match status" value="1"/>
</dbReference>
<evidence type="ECO:0000256" key="2">
    <source>
        <dbReference type="ARBA" id="ARBA00022840"/>
    </source>
</evidence>
<dbReference type="PANTHER" id="PTHR32071">
    <property type="entry name" value="TRANSCRIPTIONAL REGULATORY PROTEIN"/>
    <property type="match status" value="1"/>
</dbReference>
<dbReference type="InterPro" id="IPR058031">
    <property type="entry name" value="AAA_lid_NorR"/>
</dbReference>
<dbReference type="Proteomes" id="UP000287502">
    <property type="component" value="Chromosome"/>
</dbReference>
<dbReference type="InterPro" id="IPR025943">
    <property type="entry name" value="Sigma_54_int_dom_ATP-bd_2"/>
</dbReference>
<dbReference type="Pfam" id="PF00158">
    <property type="entry name" value="Sigma54_activat"/>
    <property type="match status" value="1"/>
</dbReference>
<dbReference type="KEGG" id="gtl:EP073_03345"/>
<dbReference type="SUPFAM" id="SSF52172">
    <property type="entry name" value="CheY-like"/>
    <property type="match status" value="1"/>
</dbReference>
<feature type="domain" description="Response regulatory" evidence="7">
    <location>
        <begin position="13"/>
        <end position="128"/>
    </location>
</feature>
<accession>A0A3R5UU15</accession>
<keyword evidence="3" id="KW-0805">Transcription regulation</keyword>
<dbReference type="Pfam" id="PF25601">
    <property type="entry name" value="AAA_lid_14"/>
    <property type="match status" value="1"/>
</dbReference>
<dbReference type="SUPFAM" id="SSF46689">
    <property type="entry name" value="Homeodomain-like"/>
    <property type="match status" value="1"/>
</dbReference>
<keyword evidence="4" id="KW-0804">Transcription</keyword>
<keyword evidence="5" id="KW-0597">Phosphoprotein</keyword>
<dbReference type="InterPro" id="IPR003593">
    <property type="entry name" value="AAA+_ATPase"/>
</dbReference>
<dbReference type="GO" id="GO:0005524">
    <property type="term" value="F:ATP binding"/>
    <property type="evidence" value="ECO:0007669"/>
    <property type="project" value="UniProtKB-KW"/>
</dbReference>
<evidence type="ECO:0000259" key="7">
    <source>
        <dbReference type="PROSITE" id="PS50110"/>
    </source>
</evidence>